<keyword evidence="4 7" id="KW-0240">DNA-directed RNA polymerase</keyword>
<gene>
    <name evidence="11" type="ORF">O6P43_008202</name>
</gene>
<evidence type="ECO:0000313" key="12">
    <source>
        <dbReference type="Proteomes" id="UP001163823"/>
    </source>
</evidence>
<keyword evidence="5 7" id="KW-0804">Transcription</keyword>
<dbReference type="InterPro" id="IPR008806">
    <property type="entry name" value="RNA_pol_III_Rpc82_C"/>
</dbReference>
<dbReference type="AlphaFoldDB" id="A0AAD7PWY0"/>
<sequence length="525" mass="59900">MVTQNGIKLAVHLITNHFGNLVAKVCENLLRKGTLTLEHLIRFTELTREQVKNSLLVLIQHNCVQAYSLEVEGGSTYGAKANTQYLAIFDNILHRLRFPKFLATVSENFDNECVELFEGLLRDGRLTITQMVARASQRENPVAEDVVRDSLLKLVTARYVERCPVPEPVISKLDKDETTAKKRAAKSAKINEITETLEQSVLAAAVPMEVIRFSVTTNTGSCVNRDISSNSSPIIGVGEKRKLDAYGLDKEPSAEEKELVLWRANFEEFIRGLRHKACTENVRKRLDDDAAMVLKAILEETRSAEEKVKMESSVPLSLNTIFEAVIKIEVGRTMTFDRVQALLVQLGCPQRSSDASFSIGLNNIIELARNDEVESIVKNRYGQEAYRMFRLLSKSGCLLETDKIANDTFVEKKDTPKILYKLWKDDYLHMEKLAFLGFKQPDFLLWKVNKLELWKHILDEMCHAALNLSIRLAYEKEKDNEVLNIPKEKRVGPVVERFKRIRKVWLLLESALMKLDDALMLFHDF</sequence>
<dbReference type="PANTHER" id="PTHR12949:SF0">
    <property type="entry name" value="DNA-DIRECTED RNA POLYMERASE III SUBUNIT RPC3"/>
    <property type="match status" value="1"/>
</dbReference>
<dbReference type="PANTHER" id="PTHR12949">
    <property type="entry name" value="RNA POLYMERASE III DNA DIRECTED -RELATED"/>
    <property type="match status" value="1"/>
</dbReference>
<comment type="similarity">
    <text evidence="2 7">Belongs to the eukaryotic RPC3/POLR3C RNA polymerase subunit family.</text>
</comment>
<dbReference type="FunFam" id="1.10.10.10:FF:000420">
    <property type="entry name" value="RNA polymerase III subunit, putative"/>
    <property type="match status" value="1"/>
</dbReference>
<dbReference type="InterPro" id="IPR055207">
    <property type="entry name" value="POLR3C_WHD"/>
</dbReference>
<dbReference type="Proteomes" id="UP001163823">
    <property type="component" value="Chromosome 4"/>
</dbReference>
<dbReference type="InterPro" id="IPR039748">
    <property type="entry name" value="RPC3"/>
</dbReference>
<evidence type="ECO:0000259" key="8">
    <source>
        <dbReference type="Pfam" id="PF05645"/>
    </source>
</evidence>
<comment type="caution">
    <text evidence="11">The sequence shown here is derived from an EMBL/GenBank/DDBJ whole genome shotgun (WGS) entry which is preliminary data.</text>
</comment>
<evidence type="ECO:0000313" key="11">
    <source>
        <dbReference type="EMBL" id="KAJ7969945.1"/>
    </source>
</evidence>
<keyword evidence="6 7" id="KW-0539">Nucleus</keyword>
<evidence type="ECO:0000259" key="9">
    <source>
        <dbReference type="Pfam" id="PF08221"/>
    </source>
</evidence>
<reference evidence="11" key="1">
    <citation type="journal article" date="2023" name="Science">
        <title>Elucidation of the pathway for biosynthesis of saponin adjuvants from the soapbark tree.</title>
        <authorList>
            <person name="Reed J."/>
            <person name="Orme A."/>
            <person name="El-Demerdash A."/>
            <person name="Owen C."/>
            <person name="Martin L.B.B."/>
            <person name="Misra R.C."/>
            <person name="Kikuchi S."/>
            <person name="Rejzek M."/>
            <person name="Martin A.C."/>
            <person name="Harkess A."/>
            <person name="Leebens-Mack J."/>
            <person name="Louveau T."/>
            <person name="Stephenson M.J."/>
            <person name="Osbourn A."/>
        </authorList>
    </citation>
    <scope>NUCLEOTIDE SEQUENCE</scope>
    <source>
        <strain evidence="11">S10</strain>
    </source>
</reference>
<dbReference type="Pfam" id="PF22536">
    <property type="entry name" value="WHD_POLR3C"/>
    <property type="match status" value="1"/>
</dbReference>
<name>A0AAD7PWY0_QUISA</name>
<evidence type="ECO:0000259" key="10">
    <source>
        <dbReference type="Pfam" id="PF22536"/>
    </source>
</evidence>
<evidence type="ECO:0000256" key="1">
    <source>
        <dbReference type="ARBA" id="ARBA00004123"/>
    </source>
</evidence>
<dbReference type="InterPro" id="IPR036388">
    <property type="entry name" value="WH-like_DNA-bd_sf"/>
</dbReference>
<evidence type="ECO:0000256" key="4">
    <source>
        <dbReference type="ARBA" id="ARBA00022478"/>
    </source>
</evidence>
<evidence type="ECO:0000256" key="3">
    <source>
        <dbReference type="ARBA" id="ARBA00016689"/>
    </source>
</evidence>
<evidence type="ECO:0000256" key="6">
    <source>
        <dbReference type="ARBA" id="ARBA00023242"/>
    </source>
</evidence>
<dbReference type="Pfam" id="PF08221">
    <property type="entry name" value="HTH_9"/>
    <property type="match status" value="1"/>
</dbReference>
<comment type="subunit">
    <text evidence="7">Component of the RNA polymerase III (Pol III) complex consisting of 17 subunits.</text>
</comment>
<dbReference type="GO" id="GO:0005666">
    <property type="term" value="C:RNA polymerase III complex"/>
    <property type="evidence" value="ECO:0007669"/>
    <property type="project" value="UniProtKB-UniRule"/>
</dbReference>
<feature type="domain" description="DNA-directed RNA polymerase III subunit RPC3 winged-helix" evidence="10">
    <location>
        <begin position="373"/>
        <end position="433"/>
    </location>
</feature>
<keyword evidence="12" id="KW-1185">Reference proteome</keyword>
<dbReference type="FunFam" id="1.10.10.10:FF:000218">
    <property type="entry name" value="DNA-directed RNA polymerase III subunit RPC3"/>
    <property type="match status" value="1"/>
</dbReference>
<evidence type="ECO:0000256" key="2">
    <source>
        <dbReference type="ARBA" id="ARBA00007206"/>
    </source>
</evidence>
<dbReference type="Gene3D" id="1.10.10.10">
    <property type="entry name" value="Winged helix-like DNA-binding domain superfamily/Winged helix DNA-binding domain"/>
    <property type="match status" value="4"/>
</dbReference>
<proteinExistence type="inferred from homology"/>
<dbReference type="GO" id="GO:0006351">
    <property type="term" value="P:DNA-templated transcription"/>
    <property type="evidence" value="ECO:0007669"/>
    <property type="project" value="InterPro"/>
</dbReference>
<dbReference type="Pfam" id="PF05645">
    <property type="entry name" value="RNA_pol_Rpc82"/>
    <property type="match status" value="1"/>
</dbReference>
<dbReference type="KEGG" id="qsa:O6P43_008202"/>
<protein>
    <recommendedName>
        <fullName evidence="3 7">DNA-directed RNA polymerase III subunit RPC3</fullName>
        <shortName evidence="7">RNA polymerase III subunit C3</shortName>
    </recommendedName>
</protein>
<feature type="domain" description="RNA polymerase III subunit RPC82-related helix-turn-helix" evidence="9">
    <location>
        <begin position="8"/>
        <end position="66"/>
    </location>
</feature>
<dbReference type="EMBL" id="JARAOO010000004">
    <property type="protein sequence ID" value="KAJ7969945.1"/>
    <property type="molecule type" value="Genomic_DNA"/>
</dbReference>
<dbReference type="InterPro" id="IPR013197">
    <property type="entry name" value="RNA_pol_III_RPC82-rel_HTH"/>
</dbReference>
<accession>A0AAD7PWY0</accession>
<evidence type="ECO:0000256" key="5">
    <source>
        <dbReference type="ARBA" id="ARBA00023163"/>
    </source>
</evidence>
<comment type="function">
    <text evidence="7">DNA-dependent RNA polymerase catalyzes the transcription of DNA into RNA using the four ribonucleoside triphosphates as substrates. Specific core component of RNA polymerase III which synthesizes small RNAs, such as 5S rRNA and tRNAs.</text>
</comment>
<organism evidence="11 12">
    <name type="scientific">Quillaja saponaria</name>
    <name type="common">Soap bark tree</name>
    <dbReference type="NCBI Taxonomy" id="32244"/>
    <lineage>
        <taxon>Eukaryota</taxon>
        <taxon>Viridiplantae</taxon>
        <taxon>Streptophyta</taxon>
        <taxon>Embryophyta</taxon>
        <taxon>Tracheophyta</taxon>
        <taxon>Spermatophyta</taxon>
        <taxon>Magnoliopsida</taxon>
        <taxon>eudicotyledons</taxon>
        <taxon>Gunneridae</taxon>
        <taxon>Pentapetalae</taxon>
        <taxon>rosids</taxon>
        <taxon>fabids</taxon>
        <taxon>Fabales</taxon>
        <taxon>Quillajaceae</taxon>
        <taxon>Quillaja</taxon>
    </lineage>
</organism>
<comment type="subcellular location">
    <subcellularLocation>
        <location evidence="1 7">Nucleus</location>
    </subcellularLocation>
</comment>
<dbReference type="GO" id="GO:0003697">
    <property type="term" value="F:single-stranded DNA binding"/>
    <property type="evidence" value="ECO:0007669"/>
    <property type="project" value="UniProtKB-UniRule"/>
</dbReference>
<dbReference type="FunFam" id="1.10.10.10:FF:000515">
    <property type="entry name" value="DNA-directed RNA polymerase III subunit rpc3"/>
    <property type="match status" value="1"/>
</dbReference>
<evidence type="ECO:0000256" key="7">
    <source>
        <dbReference type="RuleBase" id="RU367076"/>
    </source>
</evidence>
<feature type="domain" description="RNA polymerase III Rpc82 C -terminal" evidence="8">
    <location>
        <begin position="150"/>
        <end position="335"/>
    </location>
</feature>